<dbReference type="OrthoDB" id="8339574at2"/>
<keyword evidence="1" id="KW-0732">Signal</keyword>
<accession>A0A256F138</accession>
<dbReference type="RefSeq" id="WP_094579341.1">
    <property type="nucleotide sequence ID" value="NZ_JBHEEL010000005.1"/>
</dbReference>
<name>A0A256F138_9HYPH</name>
<dbReference type="SUPFAM" id="SSF51445">
    <property type="entry name" value="(Trans)glycosidases"/>
    <property type="match status" value="1"/>
</dbReference>
<proteinExistence type="predicted"/>
<feature type="signal peptide" evidence="1">
    <location>
        <begin position="1"/>
        <end position="33"/>
    </location>
</feature>
<evidence type="ECO:0000313" key="2">
    <source>
        <dbReference type="EMBL" id="OYR08131.1"/>
    </source>
</evidence>
<dbReference type="GO" id="GO:0016787">
    <property type="term" value="F:hydrolase activity"/>
    <property type="evidence" value="ECO:0007669"/>
    <property type="project" value="UniProtKB-KW"/>
</dbReference>
<organism evidence="2 3">
    <name type="scientific">Brucella rhizosphaerae</name>
    <dbReference type="NCBI Taxonomy" id="571254"/>
    <lineage>
        <taxon>Bacteria</taxon>
        <taxon>Pseudomonadati</taxon>
        <taxon>Pseudomonadota</taxon>
        <taxon>Alphaproteobacteria</taxon>
        <taxon>Hyphomicrobiales</taxon>
        <taxon>Brucellaceae</taxon>
        <taxon>Brucella/Ochrobactrum group</taxon>
        <taxon>Brucella</taxon>
    </lineage>
</organism>
<dbReference type="Proteomes" id="UP000216345">
    <property type="component" value="Unassembled WGS sequence"/>
</dbReference>
<dbReference type="InterPro" id="IPR017853">
    <property type="entry name" value="GH"/>
</dbReference>
<evidence type="ECO:0000313" key="3">
    <source>
        <dbReference type="Proteomes" id="UP000216345"/>
    </source>
</evidence>
<evidence type="ECO:0000256" key="1">
    <source>
        <dbReference type="SAM" id="SignalP"/>
    </source>
</evidence>
<sequence length="376" mass="41238">MMKTRKSIGGGIMALTTLMSALLLAFQPKDALADTRFGVNRVNMAWLKPAEREQIFDQMVENGVVAVRLSLTRPIDQSIDAVRLAHEKGLAILLEISLNNADFYPEGTKPRSGRGRIWDMYRLSDIAPDRFQQAIADALQKIDALGVPLVAVEPGNEINWGAYNGDLAILPREKMKTARSLSAMEELPLVEKGAEKYVELLRIVRALLADTKHSAKAKIVSAGLSDIPFIDADRRGIDSVDPAVFTDLLKKYGLDDAADGYGIHIYPGSNGTRIARASHIGNALSFCGGEDGKPCWITEWGFANMSKACPANDNNREQLVEKARDRFRQMMDRGEIAAAYYFDWDASTYGVWRCGSLTPAGKAATRAATRAATVTK</sequence>
<dbReference type="Gene3D" id="3.20.20.80">
    <property type="entry name" value="Glycosidases"/>
    <property type="match status" value="1"/>
</dbReference>
<comment type="caution">
    <text evidence="2">The sequence shown here is derived from an EMBL/GenBank/DDBJ whole genome shotgun (WGS) entry which is preliminary data.</text>
</comment>
<dbReference type="AlphaFoldDB" id="A0A256F138"/>
<gene>
    <name evidence="2" type="ORF">CEV32_2843</name>
</gene>
<keyword evidence="2" id="KW-0378">Hydrolase</keyword>
<protein>
    <submittedName>
        <fullName evidence="2">Glycosyl hydrolase catalytic core family protein</fullName>
    </submittedName>
</protein>
<feature type="chain" id="PRO_5013169134" evidence="1">
    <location>
        <begin position="34"/>
        <end position="376"/>
    </location>
</feature>
<keyword evidence="3" id="KW-1185">Reference proteome</keyword>
<reference evidence="2 3" key="1">
    <citation type="submission" date="2017-07" db="EMBL/GenBank/DDBJ databases">
        <title>Phylogenetic study on the rhizospheric bacterium Ochrobactrum sp. A44.</title>
        <authorList>
            <person name="Krzyzanowska D.M."/>
            <person name="Ossowicki A."/>
            <person name="Rajewska M."/>
            <person name="Maciag T."/>
            <person name="Kaczynski Z."/>
            <person name="Czerwicka M."/>
            <person name="Jafra S."/>
        </authorList>
    </citation>
    <scope>NUCLEOTIDE SEQUENCE [LARGE SCALE GENOMIC DNA]</scope>
    <source>
        <strain evidence="2 3">PR17</strain>
    </source>
</reference>
<dbReference type="EMBL" id="NNRK01000035">
    <property type="protein sequence ID" value="OYR08131.1"/>
    <property type="molecule type" value="Genomic_DNA"/>
</dbReference>